<dbReference type="GO" id="GO:0005840">
    <property type="term" value="C:ribosome"/>
    <property type="evidence" value="ECO:0007669"/>
    <property type="project" value="UniProtKB-KW"/>
</dbReference>
<dbReference type="SUPFAM" id="SSF55658">
    <property type="entry name" value="L9 N-domain-like"/>
    <property type="match status" value="1"/>
</dbReference>
<dbReference type="GO" id="GO:0006412">
    <property type="term" value="P:translation"/>
    <property type="evidence" value="ECO:0007669"/>
    <property type="project" value="InterPro"/>
</dbReference>
<evidence type="ECO:0000259" key="4">
    <source>
        <dbReference type="Pfam" id="PF01281"/>
    </source>
</evidence>
<dbReference type="GO" id="GO:1990904">
    <property type="term" value="C:ribonucleoprotein complex"/>
    <property type="evidence" value="ECO:0007669"/>
    <property type="project" value="UniProtKB-KW"/>
</dbReference>
<comment type="similarity">
    <text evidence="1">Belongs to the bacterial ribosomal protein bL9 family.</text>
</comment>
<dbReference type="Gene3D" id="3.40.5.10">
    <property type="entry name" value="Ribosomal protein L9, N-terminal domain"/>
    <property type="match status" value="1"/>
</dbReference>
<dbReference type="InterPro" id="IPR020070">
    <property type="entry name" value="Ribosomal_bL9_N"/>
</dbReference>
<gene>
    <name evidence="5" type="ORF">CC78DRAFT_497879</name>
</gene>
<dbReference type="OrthoDB" id="5555409at2759"/>
<dbReference type="InterPro" id="IPR009027">
    <property type="entry name" value="Ribosomal_bL9/RNase_H1_N"/>
</dbReference>
<evidence type="ECO:0000313" key="5">
    <source>
        <dbReference type="EMBL" id="KAF2262793.1"/>
    </source>
</evidence>
<comment type="caution">
    <text evidence="5">The sequence shown here is derived from an EMBL/GenBank/DDBJ whole genome shotgun (WGS) entry which is preliminary data.</text>
</comment>
<reference evidence="6" key="1">
    <citation type="journal article" date="2020" name="Stud. Mycol.">
        <title>101 Dothideomycetes genomes: A test case for predicting lifestyles and emergence of pathogens.</title>
        <authorList>
            <person name="Haridas S."/>
            <person name="Albert R."/>
            <person name="Binder M."/>
            <person name="Bloem J."/>
            <person name="LaButti K."/>
            <person name="Salamov A."/>
            <person name="Andreopoulos B."/>
            <person name="Baker S."/>
            <person name="Barry K."/>
            <person name="Bills G."/>
            <person name="Bluhm B."/>
            <person name="Cannon C."/>
            <person name="Castanera R."/>
            <person name="Culley D."/>
            <person name="Daum C."/>
            <person name="Ezra D."/>
            <person name="Gonzalez J."/>
            <person name="Henrissat B."/>
            <person name="Kuo A."/>
            <person name="Liang C."/>
            <person name="Lipzen A."/>
            <person name="Lutzoni F."/>
            <person name="Magnuson J."/>
            <person name="Mondo S."/>
            <person name="Nolan M."/>
            <person name="Ohm R."/>
            <person name="Pangilinan J."/>
            <person name="Park H.-J."/>
            <person name="Ramirez L."/>
            <person name="Alfaro M."/>
            <person name="Sun H."/>
            <person name="Tritt A."/>
            <person name="Yoshinaga Y."/>
            <person name="Zwiers L.-H."/>
            <person name="Turgeon B."/>
            <person name="Goodwin S."/>
            <person name="Spatafora J."/>
            <person name="Crous P."/>
            <person name="Grigoriev I."/>
        </authorList>
    </citation>
    <scope>NUCLEOTIDE SEQUENCE [LARGE SCALE GENOMIC DNA]</scope>
    <source>
        <strain evidence="6">CBS 304.66</strain>
    </source>
</reference>
<protein>
    <recommendedName>
        <fullName evidence="4">Ribosomal protein L9 domain-containing protein</fullName>
    </recommendedName>
</protein>
<dbReference type="Pfam" id="PF01281">
    <property type="entry name" value="Ribosomal_L9_N"/>
    <property type="match status" value="1"/>
</dbReference>
<dbReference type="InterPro" id="IPR036935">
    <property type="entry name" value="Ribosomal_bL9_N_sf"/>
</dbReference>
<dbReference type="AlphaFoldDB" id="A0A9P4K618"/>
<feature type="domain" description="Ribosomal protein L9" evidence="4">
    <location>
        <begin position="50"/>
        <end position="94"/>
    </location>
</feature>
<evidence type="ECO:0000256" key="1">
    <source>
        <dbReference type="ARBA" id="ARBA00010605"/>
    </source>
</evidence>
<dbReference type="Proteomes" id="UP000800093">
    <property type="component" value="Unassembled WGS sequence"/>
</dbReference>
<keyword evidence="2" id="KW-0689">Ribosomal protein</keyword>
<dbReference type="GO" id="GO:0003735">
    <property type="term" value="F:structural constituent of ribosome"/>
    <property type="evidence" value="ECO:0007669"/>
    <property type="project" value="InterPro"/>
</dbReference>
<dbReference type="PANTHER" id="PTHR21368">
    <property type="entry name" value="50S RIBOSOMAL PROTEIN L9"/>
    <property type="match status" value="1"/>
</dbReference>
<dbReference type="InterPro" id="IPR000244">
    <property type="entry name" value="Ribosomal_bL9"/>
</dbReference>
<name>A0A9P4K618_9PLEO</name>
<organism evidence="5 6">
    <name type="scientific">Lojkania enalia</name>
    <dbReference type="NCBI Taxonomy" id="147567"/>
    <lineage>
        <taxon>Eukaryota</taxon>
        <taxon>Fungi</taxon>
        <taxon>Dikarya</taxon>
        <taxon>Ascomycota</taxon>
        <taxon>Pezizomycotina</taxon>
        <taxon>Dothideomycetes</taxon>
        <taxon>Pleosporomycetidae</taxon>
        <taxon>Pleosporales</taxon>
        <taxon>Pleosporales incertae sedis</taxon>
        <taxon>Lojkania</taxon>
    </lineage>
</organism>
<keyword evidence="3" id="KW-0687">Ribonucleoprotein</keyword>
<keyword evidence="6" id="KW-1185">Reference proteome</keyword>
<accession>A0A9P4K618</accession>
<sequence>MASLRTPALLPQCSSCVRKVTRQTWDVRGSLQQARSKTKAAREAERNIIVKLLQDVPKFGRAGSLVPVNPATMRNRWFPTRLANYVPFTQLKQLKAQGVDMVRDFNFGVQRSLEEVGVEVDKEDMVQKQRTPYVRPVEIELLSPERSMELLTAFIPPTVDFARQPIEQEKVDVRPRRGVSDAADILTAAAMASRPKPDENGIYGSVSASDVVATLKSALAHNDEAARVILTENDIRFVEGHAEGDNSKVKKLGTFKMEIQVPGAEEPITRMVRVRAKES</sequence>
<dbReference type="EMBL" id="ML986636">
    <property type="protein sequence ID" value="KAF2262793.1"/>
    <property type="molecule type" value="Genomic_DNA"/>
</dbReference>
<evidence type="ECO:0000256" key="3">
    <source>
        <dbReference type="ARBA" id="ARBA00023274"/>
    </source>
</evidence>
<proteinExistence type="inferred from homology"/>
<evidence type="ECO:0000313" key="6">
    <source>
        <dbReference type="Proteomes" id="UP000800093"/>
    </source>
</evidence>
<evidence type="ECO:0000256" key="2">
    <source>
        <dbReference type="ARBA" id="ARBA00022980"/>
    </source>
</evidence>